<dbReference type="NCBIfam" id="NF028537">
    <property type="entry name" value="P_eth_NH2_trans"/>
    <property type="match status" value="1"/>
</dbReference>
<keyword evidence="6 8" id="KW-1133">Transmembrane helix</keyword>
<dbReference type="InterPro" id="IPR017850">
    <property type="entry name" value="Alkaline_phosphatase_core_sf"/>
</dbReference>
<dbReference type="GO" id="GO:0009244">
    <property type="term" value="P:lipopolysaccharide core region biosynthetic process"/>
    <property type="evidence" value="ECO:0007669"/>
    <property type="project" value="TreeGrafter"/>
</dbReference>
<dbReference type="Pfam" id="PF00884">
    <property type="entry name" value="Sulfatase"/>
    <property type="match status" value="1"/>
</dbReference>
<evidence type="ECO:0000256" key="3">
    <source>
        <dbReference type="ARBA" id="ARBA00022519"/>
    </source>
</evidence>
<organism evidence="11 12">
    <name type="scientific">Stenotrophobium rhamnosiphilum</name>
    <dbReference type="NCBI Taxonomy" id="2029166"/>
    <lineage>
        <taxon>Bacteria</taxon>
        <taxon>Pseudomonadati</taxon>
        <taxon>Pseudomonadota</taxon>
        <taxon>Gammaproteobacteria</taxon>
        <taxon>Nevskiales</taxon>
        <taxon>Nevskiaceae</taxon>
        <taxon>Stenotrophobium</taxon>
    </lineage>
</organism>
<feature type="transmembrane region" description="Helical" evidence="8">
    <location>
        <begin position="151"/>
        <end position="175"/>
    </location>
</feature>
<gene>
    <name evidence="11" type="ORF">CJD38_01190</name>
</gene>
<evidence type="ECO:0000256" key="1">
    <source>
        <dbReference type="ARBA" id="ARBA00004429"/>
    </source>
</evidence>
<accession>A0A2T5MJM5</accession>
<keyword evidence="2" id="KW-1003">Cell membrane</keyword>
<feature type="domain" description="Phosphoethanolamine transferase N-terminal" evidence="10">
    <location>
        <begin position="90"/>
        <end position="235"/>
    </location>
</feature>
<dbReference type="InterPro" id="IPR012549">
    <property type="entry name" value="EptA-like_N"/>
</dbReference>
<evidence type="ECO:0000256" key="4">
    <source>
        <dbReference type="ARBA" id="ARBA00022679"/>
    </source>
</evidence>
<dbReference type="SUPFAM" id="SSF53649">
    <property type="entry name" value="Alkaline phosphatase-like"/>
    <property type="match status" value="1"/>
</dbReference>
<evidence type="ECO:0000313" key="12">
    <source>
        <dbReference type="Proteomes" id="UP000244248"/>
    </source>
</evidence>
<dbReference type="CDD" id="cd16017">
    <property type="entry name" value="LptA"/>
    <property type="match status" value="1"/>
</dbReference>
<proteinExistence type="predicted"/>
<comment type="caution">
    <text evidence="11">The sequence shown here is derived from an EMBL/GenBank/DDBJ whole genome shotgun (WGS) entry which is preliminary data.</text>
</comment>
<evidence type="ECO:0000256" key="6">
    <source>
        <dbReference type="ARBA" id="ARBA00022989"/>
    </source>
</evidence>
<keyword evidence="5 8" id="KW-0812">Transmembrane</keyword>
<dbReference type="Proteomes" id="UP000244248">
    <property type="component" value="Unassembled WGS sequence"/>
</dbReference>
<dbReference type="AlphaFoldDB" id="A0A2T5MJM5"/>
<dbReference type="PANTHER" id="PTHR30443:SF0">
    <property type="entry name" value="PHOSPHOETHANOLAMINE TRANSFERASE EPTA"/>
    <property type="match status" value="1"/>
</dbReference>
<keyword evidence="3" id="KW-0997">Cell inner membrane</keyword>
<dbReference type="InterPro" id="IPR040423">
    <property type="entry name" value="PEA_transferase"/>
</dbReference>
<reference evidence="11 12" key="1">
    <citation type="submission" date="2018-04" db="EMBL/GenBank/DDBJ databases">
        <title>Novel species isolated from glacier.</title>
        <authorList>
            <person name="Liu Q."/>
            <person name="Xin Y.-H."/>
        </authorList>
    </citation>
    <scope>NUCLEOTIDE SEQUENCE [LARGE SCALE GENOMIC DNA]</scope>
    <source>
        <strain evidence="11 12">GT1R17</strain>
    </source>
</reference>
<keyword evidence="7 8" id="KW-0472">Membrane</keyword>
<evidence type="ECO:0000256" key="8">
    <source>
        <dbReference type="SAM" id="Phobius"/>
    </source>
</evidence>
<evidence type="ECO:0000259" key="9">
    <source>
        <dbReference type="Pfam" id="PF00884"/>
    </source>
</evidence>
<comment type="subcellular location">
    <subcellularLocation>
        <location evidence="1">Cell inner membrane</location>
        <topology evidence="1">Multi-pass membrane protein</topology>
    </subcellularLocation>
</comment>
<feature type="transmembrane region" description="Helical" evidence="8">
    <location>
        <begin position="79"/>
        <end position="102"/>
    </location>
</feature>
<feature type="domain" description="Sulfatase N-terminal" evidence="9">
    <location>
        <begin position="268"/>
        <end position="557"/>
    </location>
</feature>
<dbReference type="GO" id="GO:0005886">
    <property type="term" value="C:plasma membrane"/>
    <property type="evidence" value="ECO:0007669"/>
    <property type="project" value="UniProtKB-SubCell"/>
</dbReference>
<feature type="transmembrane region" description="Helical" evidence="8">
    <location>
        <begin position="46"/>
        <end position="67"/>
    </location>
</feature>
<evidence type="ECO:0000259" key="10">
    <source>
        <dbReference type="Pfam" id="PF08019"/>
    </source>
</evidence>
<keyword evidence="12" id="KW-1185">Reference proteome</keyword>
<dbReference type="InterPro" id="IPR000917">
    <property type="entry name" value="Sulfatase_N"/>
</dbReference>
<dbReference type="GO" id="GO:0016776">
    <property type="term" value="F:phosphotransferase activity, phosphate group as acceptor"/>
    <property type="evidence" value="ECO:0007669"/>
    <property type="project" value="TreeGrafter"/>
</dbReference>
<dbReference type="InterPro" id="IPR058130">
    <property type="entry name" value="PEA_transf_C"/>
</dbReference>
<dbReference type="EMBL" id="QANS01000001">
    <property type="protein sequence ID" value="PTU32764.1"/>
    <property type="molecule type" value="Genomic_DNA"/>
</dbReference>
<evidence type="ECO:0000313" key="11">
    <source>
        <dbReference type="EMBL" id="PTU32764.1"/>
    </source>
</evidence>
<dbReference type="PANTHER" id="PTHR30443">
    <property type="entry name" value="INNER MEMBRANE PROTEIN"/>
    <property type="match status" value="1"/>
</dbReference>
<dbReference type="Gene3D" id="3.40.720.10">
    <property type="entry name" value="Alkaline Phosphatase, subunit A"/>
    <property type="match status" value="1"/>
</dbReference>
<sequence>MDFGKQRTAHTQPMNSSVSSEVVVVAPAQTSASSLSFLPTLGANQLLLLTVLYLVTTQNLSLFEAIVHSLPRPFGAQEWRILASTVYALATILVLAMAGLCLPRVQKPALAIFVLISAVCSYFMESFGTVIDRAMIANAFNTDVHEASDLLSLAFFMHVLTQGVLPAWIIARLPLRFESFGVELRRRLALVGIMLCGLLIILFSQFSTLSFWGRENRSVRLYVNPTAPMYAMKEAVVDLLPKGPPPTLLSVAPDAVRVSNPTAKPLLIVLVVGETARAANFGLNGYARNTTPRLSTTPGLINYPNFESCGTATLQSVPCMFSRLGQQEFSRKKASAEENLLDIVARTGVPTIWRDNNAGCMGVCVRTGSVSFESESDPKLCADGECHDDILLKDFDAVMPKTAGSAHFLVLHQKGSHGPAYFKRYPESARHFTPDCRNASVQRCSREEVVNAYDNTIVYTDTMLADLIEQLRAHQNSVDSVMLYVSDHGESLGENGIYLHGLPRSLAPAEQTHVPMMAWFSAHAPAALKIDVSCVKALRTQPGSHDNLFDSILDLLSIRTAAYKPTQDLFASCKKQ</sequence>
<protein>
    <submittedName>
        <fullName evidence="11">Phosphoethanolamine transferase</fullName>
    </submittedName>
</protein>
<evidence type="ECO:0000256" key="2">
    <source>
        <dbReference type="ARBA" id="ARBA00022475"/>
    </source>
</evidence>
<feature type="transmembrane region" description="Helical" evidence="8">
    <location>
        <begin position="109"/>
        <end position="131"/>
    </location>
</feature>
<dbReference type="Pfam" id="PF08019">
    <property type="entry name" value="EptA_B_N"/>
    <property type="match status" value="1"/>
</dbReference>
<feature type="transmembrane region" description="Helical" evidence="8">
    <location>
        <begin position="187"/>
        <end position="212"/>
    </location>
</feature>
<evidence type="ECO:0000256" key="7">
    <source>
        <dbReference type="ARBA" id="ARBA00023136"/>
    </source>
</evidence>
<evidence type="ECO:0000256" key="5">
    <source>
        <dbReference type="ARBA" id="ARBA00022692"/>
    </source>
</evidence>
<name>A0A2T5MJM5_9GAMM</name>
<keyword evidence="4 11" id="KW-0808">Transferase</keyword>